<evidence type="ECO:0000313" key="14">
    <source>
        <dbReference type="RefSeq" id="XP_027095650.1"/>
    </source>
</evidence>
<dbReference type="InterPro" id="IPR011041">
    <property type="entry name" value="Quinoprot_gluc/sorb_DH_b-prop"/>
</dbReference>
<dbReference type="AlphaFoldDB" id="A0A6P6UYR6"/>
<dbReference type="InterPro" id="IPR012938">
    <property type="entry name" value="Glc/Sorbosone_DH"/>
</dbReference>
<gene>
    <name evidence="14" type="primary">LOC113715606</name>
</gene>
<evidence type="ECO:0000256" key="8">
    <source>
        <dbReference type="ARBA" id="ARBA00023180"/>
    </source>
</evidence>
<evidence type="ECO:0000256" key="10">
    <source>
        <dbReference type="ARBA" id="ARBA00061483"/>
    </source>
</evidence>
<comment type="cofactor">
    <cofactor evidence="1">
        <name>pyrroloquinoline quinone</name>
        <dbReference type="ChEBI" id="CHEBI:58442"/>
    </cofactor>
</comment>
<evidence type="ECO:0000256" key="1">
    <source>
        <dbReference type="ARBA" id="ARBA00001931"/>
    </source>
</evidence>
<dbReference type="PANTHER" id="PTHR19328">
    <property type="entry name" value="HEDGEHOG-INTERACTING PROTEIN"/>
    <property type="match status" value="1"/>
</dbReference>
<keyword evidence="13" id="KW-1185">Reference proteome</keyword>
<evidence type="ECO:0000313" key="13">
    <source>
        <dbReference type="Proteomes" id="UP001652660"/>
    </source>
</evidence>
<dbReference type="PANTHER" id="PTHR19328:SF60">
    <property type="entry name" value="HIPL1 PROTEIN-LIKE"/>
    <property type="match status" value="1"/>
</dbReference>
<accession>A0A6P6UYR6</accession>
<organism evidence="13 14">
    <name type="scientific">Coffea arabica</name>
    <name type="common">Arabian coffee</name>
    <dbReference type="NCBI Taxonomy" id="13443"/>
    <lineage>
        <taxon>Eukaryota</taxon>
        <taxon>Viridiplantae</taxon>
        <taxon>Streptophyta</taxon>
        <taxon>Embryophyta</taxon>
        <taxon>Tracheophyta</taxon>
        <taxon>Spermatophyta</taxon>
        <taxon>Magnoliopsida</taxon>
        <taxon>eudicotyledons</taxon>
        <taxon>Gunneridae</taxon>
        <taxon>Pentapetalae</taxon>
        <taxon>asterids</taxon>
        <taxon>lamiids</taxon>
        <taxon>Gentianales</taxon>
        <taxon>Rubiaceae</taxon>
        <taxon>Ixoroideae</taxon>
        <taxon>Gardenieae complex</taxon>
        <taxon>Bertiereae - Coffeeae clade</taxon>
        <taxon>Coffeeae</taxon>
        <taxon>Coffea</taxon>
    </lineage>
</organism>
<comment type="subcellular location">
    <subcellularLocation>
        <location evidence="2">Cell membrane</location>
        <topology evidence="2">Lipid-anchor</topology>
    </subcellularLocation>
</comment>
<keyword evidence="9" id="KW-0449">Lipoprotein</keyword>
<evidence type="ECO:0000256" key="2">
    <source>
        <dbReference type="ARBA" id="ARBA00004193"/>
    </source>
</evidence>
<evidence type="ECO:0000256" key="7">
    <source>
        <dbReference type="ARBA" id="ARBA00023136"/>
    </source>
</evidence>
<dbReference type="Gene3D" id="2.120.10.30">
    <property type="entry name" value="TolB, C-terminal domain"/>
    <property type="match status" value="1"/>
</dbReference>
<dbReference type="OrthoDB" id="10266706at2759"/>
<keyword evidence="5" id="KW-0634">PQQ</keyword>
<evidence type="ECO:0000256" key="11">
    <source>
        <dbReference type="SAM" id="SignalP"/>
    </source>
</evidence>
<dbReference type="GO" id="GO:0016491">
    <property type="term" value="F:oxidoreductase activity"/>
    <property type="evidence" value="ECO:0007669"/>
    <property type="project" value="UniProtKB-KW"/>
</dbReference>
<evidence type="ECO:0000256" key="3">
    <source>
        <dbReference type="ARBA" id="ARBA00022475"/>
    </source>
</evidence>
<reference evidence="14" key="2">
    <citation type="submission" date="2025-08" db="UniProtKB">
        <authorList>
            <consortium name="RefSeq"/>
        </authorList>
    </citation>
    <scope>IDENTIFICATION</scope>
    <source>
        <tissue evidence="14">Leaves</tissue>
    </source>
</reference>
<protein>
    <submittedName>
        <fullName evidence="14">HIPL1 protein</fullName>
    </submittedName>
</protein>
<feature type="domain" description="Glucose/Sorbosone dehydrogenase" evidence="12">
    <location>
        <begin position="217"/>
        <end position="575"/>
    </location>
</feature>
<name>A0A6P6UYR6_COFAR</name>
<dbReference type="SUPFAM" id="SSF50952">
    <property type="entry name" value="Soluble quinoprotein glucose dehydrogenase"/>
    <property type="match status" value="1"/>
</dbReference>
<dbReference type="RefSeq" id="XP_027095650.1">
    <property type="nucleotide sequence ID" value="XM_027239849.2"/>
</dbReference>
<dbReference type="InterPro" id="IPR011042">
    <property type="entry name" value="6-blade_b-propeller_TolB-like"/>
</dbReference>
<keyword evidence="3" id="KW-1003">Cell membrane</keyword>
<keyword evidence="8" id="KW-0325">Glycoprotein</keyword>
<dbReference type="GeneID" id="113715606"/>
<dbReference type="GO" id="GO:0005886">
    <property type="term" value="C:plasma membrane"/>
    <property type="evidence" value="ECO:0007669"/>
    <property type="project" value="UniProtKB-SubCell"/>
</dbReference>
<evidence type="ECO:0000256" key="6">
    <source>
        <dbReference type="ARBA" id="ARBA00023002"/>
    </source>
</evidence>
<reference evidence="13" key="1">
    <citation type="journal article" date="2025" name="Foods">
        <title>Unveiling the Microbial Signatures of Arabica Coffee Cherries: Insights into Ripeness Specific Diversity, Functional Traits, and Implications for Quality and Safety.</title>
        <authorList>
            <consortium name="RefSeq"/>
            <person name="Tenea G.N."/>
            <person name="Cifuentes V."/>
            <person name="Reyes P."/>
            <person name="Cevallos-Vallejos M."/>
        </authorList>
    </citation>
    <scope>NUCLEOTIDE SEQUENCE [LARGE SCALE GENOMIC DNA]</scope>
</reference>
<feature type="chain" id="PRO_5028275110" evidence="11">
    <location>
        <begin position="24"/>
        <end position="692"/>
    </location>
</feature>
<comment type="similarity">
    <text evidence="10">Belongs to the PQQ oxidoreductase GdhB family.</text>
</comment>
<dbReference type="Proteomes" id="UP001652660">
    <property type="component" value="Chromosome 11c"/>
</dbReference>
<dbReference type="Pfam" id="PF07995">
    <property type="entry name" value="GSDH"/>
    <property type="match status" value="1"/>
</dbReference>
<feature type="signal peptide" evidence="11">
    <location>
        <begin position="1"/>
        <end position="23"/>
    </location>
</feature>
<sequence>MADVLHVLSFFCLLLSLPHPSSTLPLCTDLRAPVTPKKPLAFCPYNGSLCCDSSEDLQLQKRFDAMNVTDAACASAVKSILCATCDQFSADLFEVKLGPRPVPVLCNSTTDGGSSSKSQTDGSFCSNVWDVCQNISILDSPFAPSLKTKTEVPQNSTESKLTDLWQSKTEFCNAFGGVSNEDSICFSGKQVSLDKTETLLPPRGMCLEKVGEKSYLNMAAHPDGSNRAFFSDQPGRVWLATIPEQDSGEALGLDVSSPFVDLTDEVYFDTKFGMMGMAFHPNFSQNGRFFASYNCDKTKSPDCTGRCACNSDVGCDPSKIGSSEGTQPCQDYVVVAEFSANGTASNPSMAKNANPFEVRRIFTMGLPFGSNHGGQILFGPEDGYLYYMMGDGGSKGDPYNFAQNKKSLLGKILRLDVNNIPSQEEIVDLGLWGNYSVPHDNPFSEDKELEPEIWALGLRDPWRCSFDVERPSYFLCADTGEDQYEEVDIITKGGNYGWRVFEGPIPFQPQQTPGGNTSIDSINPIFPVVGYSHSDVNKKEGSAAISGGYVYRSKTDPCLYGSYLYGDLYAKNIWAAAENPKNSGNFSTTDIPFTCAADSPLPCSSVPNSPLPALGYVFSFGQDNRNDVFILTQSGVYRVVRPSRCNYTCSKEKEVAVPPRPPPPPSCSHLLVPLSKLVPSLSFFVLFVGLIL</sequence>
<keyword evidence="4 11" id="KW-0732">Signal</keyword>
<proteinExistence type="inferred from homology"/>
<keyword evidence="7" id="KW-0472">Membrane</keyword>
<evidence type="ECO:0000259" key="12">
    <source>
        <dbReference type="Pfam" id="PF07995"/>
    </source>
</evidence>
<keyword evidence="6" id="KW-0560">Oxidoreductase</keyword>
<evidence type="ECO:0000256" key="5">
    <source>
        <dbReference type="ARBA" id="ARBA00022891"/>
    </source>
</evidence>
<evidence type="ECO:0000256" key="9">
    <source>
        <dbReference type="ARBA" id="ARBA00023288"/>
    </source>
</evidence>
<dbReference type="FunFam" id="2.120.10.30:FF:000067">
    <property type="entry name" value="HHIP-like 1"/>
    <property type="match status" value="1"/>
</dbReference>
<evidence type="ECO:0000256" key="4">
    <source>
        <dbReference type="ARBA" id="ARBA00022729"/>
    </source>
</evidence>